<keyword evidence="2" id="KW-1185">Reference proteome</keyword>
<accession>A0ACC1HQJ0</accession>
<name>A0ACC1HQJ0_9FUNG</name>
<reference evidence="1" key="1">
    <citation type="submission" date="2022-06" db="EMBL/GenBank/DDBJ databases">
        <title>Phylogenomic reconstructions and comparative analyses of Kickxellomycotina fungi.</title>
        <authorList>
            <person name="Reynolds N.K."/>
            <person name="Stajich J.E."/>
            <person name="Barry K."/>
            <person name="Grigoriev I.V."/>
            <person name="Crous P."/>
            <person name="Smith M.E."/>
        </authorList>
    </citation>
    <scope>NUCLEOTIDE SEQUENCE</scope>
    <source>
        <strain evidence="1">RSA 2271</strain>
    </source>
</reference>
<dbReference type="EMBL" id="JAMZIH010002526">
    <property type="protein sequence ID" value="KAJ1677393.1"/>
    <property type="molecule type" value="Genomic_DNA"/>
</dbReference>
<comment type="caution">
    <text evidence="1">The sequence shown here is derived from an EMBL/GenBank/DDBJ whole genome shotgun (WGS) entry which is preliminary data.</text>
</comment>
<feature type="non-terminal residue" evidence="1">
    <location>
        <position position="377"/>
    </location>
</feature>
<feature type="non-terminal residue" evidence="1">
    <location>
        <position position="1"/>
    </location>
</feature>
<evidence type="ECO:0000313" key="2">
    <source>
        <dbReference type="Proteomes" id="UP001145114"/>
    </source>
</evidence>
<protein>
    <submittedName>
        <fullName evidence="1">Uncharacterized protein</fullName>
    </submittedName>
</protein>
<organism evidence="1 2">
    <name type="scientific">Spiromyces aspiralis</name>
    <dbReference type="NCBI Taxonomy" id="68401"/>
    <lineage>
        <taxon>Eukaryota</taxon>
        <taxon>Fungi</taxon>
        <taxon>Fungi incertae sedis</taxon>
        <taxon>Zoopagomycota</taxon>
        <taxon>Kickxellomycotina</taxon>
        <taxon>Kickxellomycetes</taxon>
        <taxon>Kickxellales</taxon>
        <taxon>Kickxellaceae</taxon>
        <taxon>Spiromyces</taxon>
    </lineage>
</organism>
<sequence>VRKKDIDPLPPIDHSSIEYPEIKKSFYTEHPDIQVLDAAKVEGLRKELNLRVIASKARDIKPCVSFGHFGFDDRLIQVIGKLGYSEPTNVQKQAVPAALSGYDVIGIAKTGSGKTAAFVWPAIIHIRGQKRASNSGPVCLILAPTRELAIQIYNEARKLARPCGLKTAVIYGGASKYEQERELKNSNPDILVATPSRLIDMVKSGATRLSGVSFLVLDEADQMLNLGFEAQVLSICKNVRPDRQTLLFSATFPRRIQRLADEVTSDPVRITVGKAGEANQDVNQYIVVLNSSDERWEWLRLNLVEFTMNGSVLIFVTRKEQVDALAGDLQRTGFKCGRLHGDMLQSDRDKTLYDYKHQKMLILIATDVAARGLDIKS</sequence>
<dbReference type="Proteomes" id="UP001145114">
    <property type="component" value="Unassembled WGS sequence"/>
</dbReference>
<evidence type="ECO:0000313" key="1">
    <source>
        <dbReference type="EMBL" id="KAJ1677393.1"/>
    </source>
</evidence>
<gene>
    <name evidence="1" type="ORF">EV182_006273</name>
</gene>
<proteinExistence type="predicted"/>